<accession>A0ABU6XFY1</accession>
<dbReference type="InterPro" id="IPR020471">
    <property type="entry name" value="AKR"/>
</dbReference>
<dbReference type="InterPro" id="IPR018170">
    <property type="entry name" value="Aldo/ket_reductase_CS"/>
</dbReference>
<evidence type="ECO:0000313" key="3">
    <source>
        <dbReference type="Proteomes" id="UP001341840"/>
    </source>
</evidence>
<dbReference type="EC" id="1.1.1.285" evidence="2"/>
<name>A0ABU6XFY1_9FABA</name>
<dbReference type="PANTHER" id="PTHR11732">
    <property type="entry name" value="ALDO/KETO REDUCTASE"/>
    <property type="match status" value="1"/>
</dbReference>
<feature type="domain" description="NADP-dependent oxidoreductase" evidence="1">
    <location>
        <begin position="21"/>
        <end position="140"/>
    </location>
</feature>
<dbReference type="SUPFAM" id="SSF51430">
    <property type="entry name" value="NAD(P)-linked oxidoreductase"/>
    <property type="match status" value="1"/>
</dbReference>
<dbReference type="PROSITE" id="PS00062">
    <property type="entry name" value="ALDOKETO_REDUCTASE_2"/>
    <property type="match status" value="1"/>
</dbReference>
<comment type="caution">
    <text evidence="2">The sequence shown here is derived from an EMBL/GenBank/DDBJ whole genome shotgun (WGS) entry which is preliminary data.</text>
</comment>
<dbReference type="EMBL" id="JASCZI010211828">
    <property type="protein sequence ID" value="MED6196981.1"/>
    <property type="molecule type" value="Genomic_DNA"/>
</dbReference>
<proteinExistence type="predicted"/>
<sequence length="171" mass="19534">MNFLSLPSYGYLIIIPTLYVLPALQNSLKCLGLDYLDPYLVHCPMSAKPEIRKFAYEEHELMPFDMKGVWASMEQCHNLGLTKSIGVSNFSTKKLEHLSFPSIPPAVNQVELNPSWQQKNLREYCRGKGIVVTAYSPLGARGTEPVTVVMVLWTMNCSRKLHMLMEKLWLR</sequence>
<keyword evidence="3" id="KW-1185">Reference proteome</keyword>
<keyword evidence="2" id="KW-0560">Oxidoreductase</keyword>
<evidence type="ECO:0000313" key="2">
    <source>
        <dbReference type="EMBL" id="MED6196981.1"/>
    </source>
</evidence>
<dbReference type="GO" id="GO:0033707">
    <property type="term" value="F:3''-deamino-3''-oxonicotianamine reductase activity"/>
    <property type="evidence" value="ECO:0007669"/>
    <property type="project" value="UniProtKB-EC"/>
</dbReference>
<dbReference type="InterPro" id="IPR036812">
    <property type="entry name" value="NAD(P)_OxRdtase_dom_sf"/>
</dbReference>
<dbReference type="PRINTS" id="PR00069">
    <property type="entry name" value="ALDKETRDTASE"/>
</dbReference>
<evidence type="ECO:0000259" key="1">
    <source>
        <dbReference type="Pfam" id="PF00248"/>
    </source>
</evidence>
<dbReference type="Proteomes" id="UP001341840">
    <property type="component" value="Unassembled WGS sequence"/>
</dbReference>
<gene>
    <name evidence="2" type="primary">DMAS1D</name>
    <name evidence="2" type="ORF">PIB30_052393</name>
</gene>
<protein>
    <submittedName>
        <fullName evidence="2">Deoxymugineic acid synthase 1-D</fullName>
        <ecNumber evidence="2">1.1.1.285</ecNumber>
    </submittedName>
</protein>
<reference evidence="2 3" key="1">
    <citation type="journal article" date="2023" name="Plants (Basel)">
        <title>Bridging the Gap: Combining Genomics and Transcriptomics Approaches to Understand Stylosanthes scabra, an Orphan Legume from the Brazilian Caatinga.</title>
        <authorList>
            <person name="Ferreira-Neto J.R.C."/>
            <person name="da Silva M.D."/>
            <person name="Binneck E."/>
            <person name="de Melo N.F."/>
            <person name="da Silva R.H."/>
            <person name="de Melo A.L.T.M."/>
            <person name="Pandolfi V."/>
            <person name="Bustamante F.O."/>
            <person name="Brasileiro-Vidal A.C."/>
            <person name="Benko-Iseppon A.M."/>
        </authorList>
    </citation>
    <scope>NUCLEOTIDE SEQUENCE [LARGE SCALE GENOMIC DNA]</scope>
    <source>
        <tissue evidence="2">Leaves</tissue>
    </source>
</reference>
<dbReference type="InterPro" id="IPR023210">
    <property type="entry name" value="NADP_OxRdtase_dom"/>
</dbReference>
<dbReference type="Gene3D" id="3.20.20.100">
    <property type="entry name" value="NADP-dependent oxidoreductase domain"/>
    <property type="match status" value="1"/>
</dbReference>
<organism evidence="2 3">
    <name type="scientific">Stylosanthes scabra</name>
    <dbReference type="NCBI Taxonomy" id="79078"/>
    <lineage>
        <taxon>Eukaryota</taxon>
        <taxon>Viridiplantae</taxon>
        <taxon>Streptophyta</taxon>
        <taxon>Embryophyta</taxon>
        <taxon>Tracheophyta</taxon>
        <taxon>Spermatophyta</taxon>
        <taxon>Magnoliopsida</taxon>
        <taxon>eudicotyledons</taxon>
        <taxon>Gunneridae</taxon>
        <taxon>Pentapetalae</taxon>
        <taxon>rosids</taxon>
        <taxon>fabids</taxon>
        <taxon>Fabales</taxon>
        <taxon>Fabaceae</taxon>
        <taxon>Papilionoideae</taxon>
        <taxon>50 kb inversion clade</taxon>
        <taxon>dalbergioids sensu lato</taxon>
        <taxon>Dalbergieae</taxon>
        <taxon>Pterocarpus clade</taxon>
        <taxon>Stylosanthes</taxon>
    </lineage>
</organism>
<dbReference type="Pfam" id="PF00248">
    <property type="entry name" value="Aldo_ket_red"/>
    <property type="match status" value="1"/>
</dbReference>